<dbReference type="Proteomes" id="UP000094389">
    <property type="component" value="Unassembled WGS sequence"/>
</dbReference>
<dbReference type="Pfam" id="PF16457">
    <property type="entry name" value="PH_12"/>
    <property type="match status" value="1"/>
</dbReference>
<evidence type="ECO:0000259" key="1">
    <source>
        <dbReference type="Pfam" id="PF16457"/>
    </source>
</evidence>
<gene>
    <name evidence="2" type="ORF">CYBJADRAFT_73478</name>
</gene>
<dbReference type="STRING" id="983966.A0A1E4S4J3"/>
<dbReference type="GeneID" id="30992302"/>
<evidence type="ECO:0000313" key="3">
    <source>
        <dbReference type="Proteomes" id="UP000094389"/>
    </source>
</evidence>
<reference evidence="2 3" key="1">
    <citation type="journal article" date="2016" name="Proc. Natl. Acad. Sci. U.S.A.">
        <title>Comparative genomics of biotechnologically important yeasts.</title>
        <authorList>
            <person name="Riley R."/>
            <person name="Haridas S."/>
            <person name="Wolfe K.H."/>
            <person name="Lopes M.R."/>
            <person name="Hittinger C.T."/>
            <person name="Goeker M."/>
            <person name="Salamov A.A."/>
            <person name="Wisecaver J.H."/>
            <person name="Long T.M."/>
            <person name="Calvey C.H."/>
            <person name="Aerts A.L."/>
            <person name="Barry K.W."/>
            <person name="Choi C."/>
            <person name="Clum A."/>
            <person name="Coughlan A.Y."/>
            <person name="Deshpande S."/>
            <person name="Douglass A.P."/>
            <person name="Hanson S.J."/>
            <person name="Klenk H.-P."/>
            <person name="LaButti K.M."/>
            <person name="Lapidus A."/>
            <person name="Lindquist E.A."/>
            <person name="Lipzen A.M."/>
            <person name="Meier-Kolthoff J.P."/>
            <person name="Ohm R.A."/>
            <person name="Otillar R.P."/>
            <person name="Pangilinan J.L."/>
            <person name="Peng Y."/>
            <person name="Rokas A."/>
            <person name="Rosa C.A."/>
            <person name="Scheuner C."/>
            <person name="Sibirny A.A."/>
            <person name="Slot J.C."/>
            <person name="Stielow J.B."/>
            <person name="Sun H."/>
            <person name="Kurtzman C.P."/>
            <person name="Blackwell M."/>
            <person name="Grigoriev I.V."/>
            <person name="Jeffries T.W."/>
        </authorList>
    </citation>
    <scope>NUCLEOTIDE SEQUENCE [LARGE SCALE GENOMIC DNA]</scope>
    <source>
        <strain evidence="3">ATCC 18201 / CBS 1600 / BCRC 20928 / JCM 3617 / NBRC 0987 / NRRL Y-1542</strain>
    </source>
</reference>
<keyword evidence="3" id="KW-1185">Reference proteome</keyword>
<proteinExistence type="predicted"/>
<feature type="domain" description="PH" evidence="1">
    <location>
        <begin position="427"/>
        <end position="565"/>
    </location>
</feature>
<organism evidence="2 3">
    <name type="scientific">Cyberlindnera jadinii (strain ATCC 18201 / CBS 1600 / BCRC 20928 / JCM 3617 / NBRC 0987 / NRRL Y-1542)</name>
    <name type="common">Torula yeast</name>
    <name type="synonym">Candida utilis</name>
    <dbReference type="NCBI Taxonomy" id="983966"/>
    <lineage>
        <taxon>Eukaryota</taxon>
        <taxon>Fungi</taxon>
        <taxon>Dikarya</taxon>
        <taxon>Ascomycota</taxon>
        <taxon>Saccharomycotina</taxon>
        <taxon>Saccharomycetes</taxon>
        <taxon>Phaffomycetales</taxon>
        <taxon>Phaffomycetaceae</taxon>
        <taxon>Cyberlindnera</taxon>
    </lineage>
</organism>
<protein>
    <recommendedName>
        <fullName evidence="1">PH domain-containing protein</fullName>
    </recommendedName>
</protein>
<dbReference type="InterPro" id="IPR011993">
    <property type="entry name" value="PH-like_dom_sf"/>
</dbReference>
<dbReference type="OrthoDB" id="28413at2759"/>
<accession>A0A1E4S4J3</accession>
<dbReference type="Gene3D" id="2.30.29.30">
    <property type="entry name" value="Pleckstrin-homology domain (PH domain)/Phosphotyrosine-binding domain (PTB)"/>
    <property type="match status" value="1"/>
</dbReference>
<sequence>MTVVPSVTSIEQLVEKHKLANTYLDEATSKQCSSDLKELILHGQDKARAIIALQVVLHLSKPNDGFEGFFDEALFDGILKALSKSSPVELYVAVLRILLTFLSGRLFETTQEEAYLVPFLNAMNSNGHVLRLLTLKMYTGNADLIVKIASFVQSYINIDHIGIQSLSHLLEFLLTLGKCDFYYLVGNFTTDSRFNGNVHAAIDGLMKSILQALEKLSRIPLSDESTFQNEIISEVCNDLAKTSRDDERVFIREHFSVLQLLDLFSFLESHNISFKKEYHQQLLFTLEKEQVFPISIVSAKVTDIILSMYTKDTETYPKLSQNVFIRDILHYNMIAKFLDVWIESQAELEDVDNLLPLLSIILQYIEGSIEHGEIDIGLKIQSEFKSLTYNDLRQIQLDNFKEHIDESTSDEMVSFDLILKEQVFDFVKHQRFLQLSKGSWVYAEAPSFKNSSQTSSSYYFIILSPNFTQLLFKQFDKILPRHPNIDKSGHAIPVSSIAHFKIAEIPYSDGDSRQYETNSRMVNLVDNTVIHRITLINRKNKPLFTFFAKKTDSLAWVDGLNLLLGNYTKLSKDLNQQINRLFEVRKTVQLLNFDGDESPSSEDAVNIDGDEASLEFLESLSSNFYYT</sequence>
<name>A0A1E4S4J3_CYBJN</name>
<evidence type="ECO:0000313" key="2">
    <source>
        <dbReference type="EMBL" id="ODV74434.1"/>
    </source>
</evidence>
<dbReference type="RefSeq" id="XP_020071473.1">
    <property type="nucleotide sequence ID" value="XM_020217906.1"/>
</dbReference>
<dbReference type="InterPro" id="IPR001849">
    <property type="entry name" value="PH_domain"/>
</dbReference>
<dbReference type="AlphaFoldDB" id="A0A1E4S4J3"/>
<dbReference type="EMBL" id="KV453928">
    <property type="protein sequence ID" value="ODV74434.1"/>
    <property type="molecule type" value="Genomic_DNA"/>
</dbReference>